<dbReference type="CDD" id="cd00397">
    <property type="entry name" value="DNA_BRE_C"/>
    <property type="match status" value="1"/>
</dbReference>
<dbReference type="SUPFAM" id="SSF56349">
    <property type="entry name" value="DNA breaking-rejoining enzymes"/>
    <property type="match status" value="1"/>
</dbReference>
<dbReference type="EMBL" id="AZAJ01000001">
    <property type="protein sequence ID" value="ETA68863.1"/>
    <property type="molecule type" value="Genomic_DNA"/>
</dbReference>
<dbReference type="PROSITE" id="PS51898">
    <property type="entry name" value="TYR_RECOMBINASE"/>
    <property type="match status" value="1"/>
</dbReference>
<dbReference type="AlphaFoldDB" id="W9DST5"/>
<organism evidence="3 4">
    <name type="scientific">Methanolobus tindarius DSM 2278</name>
    <dbReference type="NCBI Taxonomy" id="1090322"/>
    <lineage>
        <taxon>Archaea</taxon>
        <taxon>Methanobacteriati</taxon>
        <taxon>Methanobacteriota</taxon>
        <taxon>Stenosarchaea group</taxon>
        <taxon>Methanomicrobia</taxon>
        <taxon>Methanosarcinales</taxon>
        <taxon>Methanosarcinaceae</taxon>
        <taxon>Methanolobus</taxon>
    </lineage>
</organism>
<dbReference type="InterPro" id="IPR002104">
    <property type="entry name" value="Integrase_catalytic"/>
</dbReference>
<accession>W9DST5</accession>
<dbReference type="Gene3D" id="1.10.443.10">
    <property type="entry name" value="Intergrase catalytic core"/>
    <property type="match status" value="1"/>
</dbReference>
<dbReference type="PANTHER" id="PTHR30349:SF87">
    <property type="entry name" value="TRANSPOSASE A"/>
    <property type="match status" value="1"/>
</dbReference>
<keyword evidence="4" id="KW-1185">Reference proteome</keyword>
<dbReference type="RefSeq" id="WP_023845997.1">
    <property type="nucleotide sequence ID" value="NZ_AZAJ01000001.1"/>
</dbReference>
<reference evidence="3 4" key="1">
    <citation type="submission" date="2013-08" db="EMBL/GenBank/DDBJ databases">
        <authorList>
            <consortium name="DOE Joint Genome Institute"/>
            <person name="Eisen J."/>
            <person name="Huntemann M."/>
            <person name="Han J."/>
            <person name="Chen A."/>
            <person name="Kyrpides N."/>
            <person name="Mavromatis K."/>
            <person name="Markowitz V."/>
            <person name="Palaniappan K."/>
            <person name="Ivanova N."/>
            <person name="Schaumberg A."/>
            <person name="Pati A."/>
            <person name="Liolios K."/>
            <person name="Nordberg H.P."/>
            <person name="Cantor M.N."/>
            <person name="Hua S.X."/>
            <person name="Woyke T."/>
        </authorList>
    </citation>
    <scope>NUCLEOTIDE SEQUENCE [LARGE SCALE GENOMIC DNA]</scope>
    <source>
        <strain evidence="3 4">DSM 2278</strain>
    </source>
</reference>
<dbReference type="GO" id="GO:0015074">
    <property type="term" value="P:DNA integration"/>
    <property type="evidence" value="ECO:0007669"/>
    <property type="project" value="InterPro"/>
</dbReference>
<gene>
    <name evidence="3" type="ORF">MettiDRAFT_2350</name>
</gene>
<dbReference type="InterPro" id="IPR013762">
    <property type="entry name" value="Integrase-like_cat_sf"/>
</dbReference>
<feature type="domain" description="Tyr recombinase" evidence="2">
    <location>
        <begin position="126"/>
        <end position="306"/>
    </location>
</feature>
<evidence type="ECO:0000313" key="4">
    <source>
        <dbReference type="Proteomes" id="UP000019483"/>
    </source>
</evidence>
<dbReference type="OrthoDB" id="144892at2157"/>
<proteinExistence type="predicted"/>
<comment type="caution">
    <text evidence="3">The sequence shown here is derived from an EMBL/GenBank/DDBJ whole genome shotgun (WGS) entry which is preliminary data.</text>
</comment>
<dbReference type="Pfam" id="PF00589">
    <property type="entry name" value="Phage_integrase"/>
    <property type="match status" value="1"/>
</dbReference>
<protein>
    <submittedName>
        <fullName evidence="3">Site-specific recombinase XerD</fullName>
    </submittedName>
</protein>
<evidence type="ECO:0000256" key="1">
    <source>
        <dbReference type="ARBA" id="ARBA00023172"/>
    </source>
</evidence>
<evidence type="ECO:0000313" key="3">
    <source>
        <dbReference type="EMBL" id="ETA68863.1"/>
    </source>
</evidence>
<evidence type="ECO:0000259" key="2">
    <source>
        <dbReference type="PROSITE" id="PS51898"/>
    </source>
</evidence>
<dbReference type="Proteomes" id="UP000019483">
    <property type="component" value="Unassembled WGS sequence"/>
</dbReference>
<dbReference type="PANTHER" id="PTHR30349">
    <property type="entry name" value="PHAGE INTEGRASE-RELATED"/>
    <property type="match status" value="1"/>
</dbReference>
<name>W9DST5_METTI</name>
<dbReference type="GO" id="GO:0003677">
    <property type="term" value="F:DNA binding"/>
    <property type="evidence" value="ECO:0007669"/>
    <property type="project" value="InterPro"/>
</dbReference>
<dbReference type="InterPro" id="IPR011010">
    <property type="entry name" value="DNA_brk_join_enz"/>
</dbReference>
<sequence length="348" mass="39945">MEMGIYRLNLARRIEKLKQSDISDTNKSLIQSFVHFCVVTGIGEHRILKYISTLKCIAISIQTDFDKVDLECLQSYVATLEQSDYSEHTKHDYKVTIKKFYRWHYDDENPKLIKWIKARINTKRCKSPEAVLNEPEVLQLIDISSNRRDKALIALLWDIGGRIGEIGTLLIKHVLFDDMGAVIHVNGKTGPRRVRAVFSVQYLKEWISEHPGKDDPEAPLWIKLNSGSKVVMLQYGAIRMQLIKIAKRAGTNKRIHAHLFRHSRATHMANYLTEFQMCQYFGWTLGSDMPATYVHLSGRDVDDAVLKANGVKQGESSFMNEYMGNLDVSDIDVLVEQKLKSMMLKLLT</sequence>
<dbReference type="GO" id="GO:0006310">
    <property type="term" value="P:DNA recombination"/>
    <property type="evidence" value="ECO:0007669"/>
    <property type="project" value="UniProtKB-KW"/>
</dbReference>
<dbReference type="InterPro" id="IPR050090">
    <property type="entry name" value="Tyrosine_recombinase_XerCD"/>
</dbReference>
<keyword evidence="1" id="KW-0233">DNA recombination</keyword>
<dbReference type="STRING" id="1090322.MettiDRAFT_2350"/>